<dbReference type="VEuPathDB" id="ToxoDB:EAH_00032580"/>
<dbReference type="Proteomes" id="UP000018050">
    <property type="component" value="Unassembled WGS sequence"/>
</dbReference>
<name>U6GS62_EIMAC</name>
<gene>
    <name evidence="2" type="ORF">EAH_00032580</name>
</gene>
<dbReference type="EMBL" id="HG673102">
    <property type="protein sequence ID" value="CDI83066.1"/>
    <property type="molecule type" value="Genomic_DNA"/>
</dbReference>
<dbReference type="GeneID" id="25271328"/>
<sequence>MASMEISNEQAVNSGYAAEEIRNMSSTIASAPLPEAYDSSHMTFLADGRPVLPAFWGNAQESPHRAAGDTSSDVWRELNSDSPSILRLQCLWAYFNLPALSLADSVAGVASVAAQTDGFHSVVQVSSPLLHGLAVDLRGAGEAFEKAVRLRDQHMIPSLLLVRNVPAVRIERVYDVFEMADGLELGETSGLFVIGTWIVDLRTFSALRMLFRSELRQSRTVQPEYLLEAAMEIFGASFGQQEGEDALDFAQREDEVTGSTAIPIGSEGTQERESPSSLPEAENMDDDEDNKSPHRSRATLYMIGKDLQGHYLHCSEGSDAEAQKHSLAAREPSADDSGISVATRLEQENELCPAENPSNFPHNRDYDRPLSTENTHERIPPDCSQLESHFELPGDIPPIVIGEETAIREVEQQSAEALQGEKTTFAASNEQSQMHFNATTSDGEHDLGDPLVHQFAVQHDHEAADICITNNGGNCPVETSNAVTNAYDKAIEKKLQLWVDTKGEPQSDEEPINMFERSYPSHEFEYWAVEVSSQHYPTYAAPQHPLSTGYSSYC</sequence>
<proteinExistence type="predicted"/>
<evidence type="ECO:0000256" key="1">
    <source>
        <dbReference type="SAM" id="MobiDB-lite"/>
    </source>
</evidence>
<reference evidence="2" key="1">
    <citation type="submission" date="2013-10" db="EMBL/GenBank/DDBJ databases">
        <title>Genomic analysis of the causative agents of coccidiosis in chickens.</title>
        <authorList>
            <person name="Reid A.J."/>
            <person name="Blake D."/>
            <person name="Billington K."/>
            <person name="Browne H."/>
            <person name="Dunn M."/>
            <person name="Hung S."/>
            <person name="Kawahara F."/>
            <person name="Miranda-Saavedra D."/>
            <person name="Mourier T."/>
            <person name="Nagra H."/>
            <person name="Otto T.D."/>
            <person name="Rawlings N."/>
            <person name="Sanchez A."/>
            <person name="Sanders M."/>
            <person name="Subramaniam C."/>
            <person name="Tay Y."/>
            <person name="Dear P."/>
            <person name="Doerig C."/>
            <person name="Gruber A."/>
            <person name="Parkinson J."/>
            <person name="Shirley M."/>
            <person name="Wan K.L."/>
            <person name="Berriman M."/>
            <person name="Tomley F."/>
            <person name="Pain A."/>
        </authorList>
    </citation>
    <scope>NUCLEOTIDE SEQUENCE [LARGE SCALE GENOMIC DNA]</scope>
    <source>
        <strain evidence="2">Houghton</strain>
    </source>
</reference>
<dbReference type="OrthoDB" id="347406at2759"/>
<reference evidence="2" key="2">
    <citation type="submission" date="2013-10" db="EMBL/GenBank/DDBJ databases">
        <authorList>
            <person name="Aslett M."/>
        </authorList>
    </citation>
    <scope>NUCLEOTIDE SEQUENCE [LARGE SCALE GENOMIC DNA]</scope>
    <source>
        <strain evidence="2">Houghton</strain>
    </source>
</reference>
<accession>U6GS62</accession>
<dbReference type="RefSeq" id="XP_013247748.1">
    <property type="nucleotide sequence ID" value="XM_013392294.1"/>
</dbReference>
<evidence type="ECO:0000313" key="3">
    <source>
        <dbReference type="Proteomes" id="UP000018050"/>
    </source>
</evidence>
<feature type="region of interest" description="Disordered" evidence="1">
    <location>
        <begin position="252"/>
        <end position="294"/>
    </location>
</feature>
<dbReference type="OMA" id="EFEYWAV"/>
<keyword evidence="3" id="KW-1185">Reference proteome</keyword>
<dbReference type="AlphaFoldDB" id="U6GS62"/>
<protein>
    <submittedName>
        <fullName evidence="2">Uncharacterized protein</fullName>
    </submittedName>
</protein>
<organism evidence="2 3">
    <name type="scientific">Eimeria acervulina</name>
    <name type="common">Coccidian parasite</name>
    <dbReference type="NCBI Taxonomy" id="5801"/>
    <lineage>
        <taxon>Eukaryota</taxon>
        <taxon>Sar</taxon>
        <taxon>Alveolata</taxon>
        <taxon>Apicomplexa</taxon>
        <taxon>Conoidasida</taxon>
        <taxon>Coccidia</taxon>
        <taxon>Eucoccidiorida</taxon>
        <taxon>Eimeriorina</taxon>
        <taxon>Eimeriidae</taxon>
        <taxon>Eimeria</taxon>
    </lineage>
</organism>
<evidence type="ECO:0000313" key="2">
    <source>
        <dbReference type="EMBL" id="CDI83066.1"/>
    </source>
</evidence>